<sequence>MPKPKCLLFDIGNVLVELNGRPIQQQWLKQKLSLEDNWRAWIESPIAIAFETGEIGQQEFGDAIVNQLRLNISSQEFLSHFKVWPHRVYPKVFETLEVLRENYILAIFSNTNGLHWSYLMSELELQGKFDYYFASHLIGMAKPQPAAFTKVLEWMNVDAQEVLFLDDNQANINAASQLGIQTELVLGFEQAIKVLQAREIL</sequence>
<dbReference type="PANTHER" id="PTHR43611:SF3">
    <property type="entry name" value="FLAVIN MONONUCLEOTIDE HYDROLASE 1, CHLOROPLATIC"/>
    <property type="match status" value="1"/>
</dbReference>
<dbReference type="InterPro" id="IPR036412">
    <property type="entry name" value="HAD-like_sf"/>
</dbReference>
<keyword evidence="1" id="KW-0378">Hydrolase</keyword>
<reference evidence="1 2" key="1">
    <citation type="submission" date="2018-09" db="EMBL/GenBank/DDBJ databases">
        <authorList>
            <person name="Wang Z."/>
        </authorList>
    </citation>
    <scope>NUCLEOTIDE SEQUENCE [LARGE SCALE GENOMIC DNA]</scope>
    <source>
        <strain evidence="1 2">ALS 81</strain>
    </source>
</reference>
<keyword evidence="2" id="KW-1185">Reference proteome</keyword>
<organism evidence="1 2">
    <name type="scientific">Alginatibacterium sediminis</name>
    <dbReference type="NCBI Taxonomy" id="2164068"/>
    <lineage>
        <taxon>Bacteria</taxon>
        <taxon>Pseudomonadati</taxon>
        <taxon>Pseudomonadota</taxon>
        <taxon>Gammaproteobacteria</taxon>
        <taxon>Alteromonadales</taxon>
        <taxon>Alteromonadaceae</taxon>
        <taxon>Alginatibacterium</taxon>
    </lineage>
</organism>
<dbReference type="NCBIfam" id="TIGR01509">
    <property type="entry name" value="HAD-SF-IA-v3"/>
    <property type="match status" value="1"/>
</dbReference>
<dbReference type="SFLD" id="SFLDG01129">
    <property type="entry name" value="C1.5:_HAD__Beta-PGM__Phosphata"/>
    <property type="match status" value="1"/>
</dbReference>
<dbReference type="RefSeq" id="WP_120356733.1">
    <property type="nucleotide sequence ID" value="NZ_RAQO01000012.1"/>
</dbReference>
<name>A0A420E6L3_9ALTE</name>
<dbReference type="InterPro" id="IPR023198">
    <property type="entry name" value="PGP-like_dom2"/>
</dbReference>
<dbReference type="GO" id="GO:0016787">
    <property type="term" value="F:hydrolase activity"/>
    <property type="evidence" value="ECO:0007669"/>
    <property type="project" value="UniProtKB-KW"/>
</dbReference>
<dbReference type="Gene3D" id="3.40.50.1000">
    <property type="entry name" value="HAD superfamily/HAD-like"/>
    <property type="match status" value="1"/>
</dbReference>
<dbReference type="InterPro" id="IPR023214">
    <property type="entry name" value="HAD_sf"/>
</dbReference>
<accession>A0A420E6L3</accession>
<evidence type="ECO:0000313" key="2">
    <source>
        <dbReference type="Proteomes" id="UP000286482"/>
    </source>
</evidence>
<gene>
    <name evidence="1" type="ORF">DBZ36_19880</name>
</gene>
<dbReference type="Pfam" id="PF00702">
    <property type="entry name" value="Hydrolase"/>
    <property type="match status" value="1"/>
</dbReference>
<comment type="caution">
    <text evidence="1">The sequence shown here is derived from an EMBL/GenBank/DDBJ whole genome shotgun (WGS) entry which is preliminary data.</text>
</comment>
<proteinExistence type="predicted"/>
<dbReference type="Gene3D" id="1.10.150.240">
    <property type="entry name" value="Putative phosphatase, domain 2"/>
    <property type="match status" value="1"/>
</dbReference>
<protein>
    <submittedName>
        <fullName evidence="1">HAD family hydrolase</fullName>
    </submittedName>
</protein>
<dbReference type="Proteomes" id="UP000286482">
    <property type="component" value="Unassembled WGS sequence"/>
</dbReference>
<dbReference type="InterPro" id="IPR006439">
    <property type="entry name" value="HAD-SF_hydro_IA"/>
</dbReference>
<dbReference type="AlphaFoldDB" id="A0A420E6L3"/>
<evidence type="ECO:0000313" key="1">
    <source>
        <dbReference type="EMBL" id="RKF13320.1"/>
    </source>
</evidence>
<dbReference type="PANTHER" id="PTHR43611">
    <property type="entry name" value="ALPHA-D-GLUCOSE 1-PHOSPHATE PHOSPHATASE"/>
    <property type="match status" value="1"/>
</dbReference>
<dbReference type="EMBL" id="RAQO01000012">
    <property type="protein sequence ID" value="RKF13320.1"/>
    <property type="molecule type" value="Genomic_DNA"/>
</dbReference>
<dbReference type="OrthoDB" id="9797415at2"/>
<dbReference type="SUPFAM" id="SSF56784">
    <property type="entry name" value="HAD-like"/>
    <property type="match status" value="1"/>
</dbReference>
<dbReference type="SFLD" id="SFLDS00003">
    <property type="entry name" value="Haloacid_Dehalogenase"/>
    <property type="match status" value="1"/>
</dbReference>
<dbReference type="PRINTS" id="PR00413">
    <property type="entry name" value="HADHALOGNASE"/>
</dbReference>